<protein>
    <submittedName>
        <fullName evidence="1">Uncharacterized protein</fullName>
    </submittedName>
</protein>
<dbReference type="OrthoDB" id="3520907at2"/>
<sequence>MRPVTSGGVMQRRTRLAWLVSGGLLTLVTVVAFPLAAWIQLDSAETAYPNFVLHEEGSETTTTVYTTTAPELVVRSSADAQVTVVKGTPGRVTVKREITWSRTRPDLGESWNGGTLELDVQCPPGAASAGCGAAYTITVPDIPVIRVPL</sequence>
<gene>
    <name evidence="1" type="ORF">SAMN05421505_106216</name>
</gene>
<dbReference type="RefSeq" id="WP_143020183.1">
    <property type="nucleotide sequence ID" value="NZ_FNCN01000006.1"/>
</dbReference>
<reference evidence="1 2" key="1">
    <citation type="submission" date="2016-10" db="EMBL/GenBank/DDBJ databases">
        <authorList>
            <person name="de Groot N.N."/>
        </authorList>
    </citation>
    <scope>NUCLEOTIDE SEQUENCE [LARGE SCALE GENOMIC DNA]</scope>
    <source>
        <strain evidence="1 2">CPCC 201354</strain>
    </source>
</reference>
<evidence type="ECO:0000313" key="1">
    <source>
        <dbReference type="EMBL" id="SDG67470.1"/>
    </source>
</evidence>
<name>A0A1G7W8P4_9ACTN</name>
<proteinExistence type="predicted"/>
<dbReference type="STRING" id="504805.SAMN05421505_106216"/>
<dbReference type="EMBL" id="FNCN01000006">
    <property type="protein sequence ID" value="SDG67470.1"/>
    <property type="molecule type" value="Genomic_DNA"/>
</dbReference>
<keyword evidence="2" id="KW-1185">Reference proteome</keyword>
<organism evidence="1 2">
    <name type="scientific">Sinosporangium album</name>
    <dbReference type="NCBI Taxonomy" id="504805"/>
    <lineage>
        <taxon>Bacteria</taxon>
        <taxon>Bacillati</taxon>
        <taxon>Actinomycetota</taxon>
        <taxon>Actinomycetes</taxon>
        <taxon>Streptosporangiales</taxon>
        <taxon>Streptosporangiaceae</taxon>
        <taxon>Sinosporangium</taxon>
    </lineage>
</organism>
<dbReference type="AlphaFoldDB" id="A0A1G7W8P4"/>
<dbReference type="Proteomes" id="UP000198923">
    <property type="component" value="Unassembled WGS sequence"/>
</dbReference>
<evidence type="ECO:0000313" key="2">
    <source>
        <dbReference type="Proteomes" id="UP000198923"/>
    </source>
</evidence>
<accession>A0A1G7W8P4</accession>